<dbReference type="PANTHER" id="PTHR38436:SF1">
    <property type="entry name" value="ESTER CYCLASE"/>
    <property type="match status" value="1"/>
</dbReference>
<accession>U4K430</accession>
<name>U4K430_9VIBR</name>
<evidence type="ECO:0008006" key="3">
    <source>
        <dbReference type="Google" id="ProtNLM"/>
    </source>
</evidence>
<dbReference type="SUPFAM" id="SSF54427">
    <property type="entry name" value="NTF2-like"/>
    <property type="match status" value="2"/>
</dbReference>
<reference evidence="1 2" key="1">
    <citation type="journal article" date="2013" name="ISME J.">
        <title>Comparative genomics of pathogenic lineages of Vibrio nigripulchritudo identifies virulence-associated traits.</title>
        <authorList>
            <person name="Goudenege D."/>
            <person name="Labreuche Y."/>
            <person name="Krin E."/>
            <person name="Ansquer D."/>
            <person name="Mangenot S."/>
            <person name="Calteau A."/>
            <person name="Medigue C."/>
            <person name="Mazel D."/>
            <person name="Polz M.F."/>
            <person name="Le Roux F."/>
        </authorList>
    </citation>
    <scope>NUCLEOTIDE SEQUENCE [LARGE SCALE GENOMIC DNA]</scope>
    <source>
        <strain evidence="2">SnF1</strain>
    </source>
</reference>
<dbReference type="PANTHER" id="PTHR38436">
    <property type="entry name" value="POLYKETIDE CYCLASE SNOAL-LIKE DOMAIN"/>
    <property type="match status" value="1"/>
</dbReference>
<dbReference type="InterPro" id="IPR009959">
    <property type="entry name" value="Cyclase_SnoaL-like"/>
</dbReference>
<dbReference type="eggNOG" id="COG5485">
    <property type="taxonomic scope" value="Bacteria"/>
</dbReference>
<dbReference type="Gene3D" id="3.10.450.50">
    <property type="match status" value="2"/>
</dbReference>
<dbReference type="InterPro" id="IPR032710">
    <property type="entry name" value="NTF2-like_dom_sf"/>
</dbReference>
<evidence type="ECO:0000313" key="2">
    <source>
        <dbReference type="Proteomes" id="UP000016895"/>
    </source>
</evidence>
<dbReference type="EMBL" id="FO203527">
    <property type="protein sequence ID" value="CCO60056.1"/>
    <property type="molecule type" value="Genomic_DNA"/>
</dbReference>
<protein>
    <recommendedName>
        <fullName evidence="3">Polyketide cyclase</fullName>
    </recommendedName>
</protein>
<gene>
    <name evidence="1" type="ORF">VIBNI_B0232</name>
</gene>
<dbReference type="PATRIC" id="fig|1260221.3.peg.3915"/>
<dbReference type="Pfam" id="PF07366">
    <property type="entry name" value="SnoaL"/>
    <property type="match status" value="1"/>
</dbReference>
<dbReference type="STRING" id="28173.VIBNI_B0232"/>
<keyword evidence="2" id="KW-1185">Reference proteome</keyword>
<dbReference type="Proteomes" id="UP000016895">
    <property type="component" value="Chromosome 2"/>
</dbReference>
<proteinExistence type="predicted"/>
<dbReference type="KEGG" id="vni:VIBNI_B0232"/>
<dbReference type="GO" id="GO:0030638">
    <property type="term" value="P:polyketide metabolic process"/>
    <property type="evidence" value="ECO:0007669"/>
    <property type="project" value="InterPro"/>
</dbReference>
<dbReference type="AlphaFoldDB" id="U4K430"/>
<organism evidence="1 2">
    <name type="scientific">Vibrio nigripulchritudo</name>
    <dbReference type="NCBI Taxonomy" id="28173"/>
    <lineage>
        <taxon>Bacteria</taxon>
        <taxon>Pseudomonadati</taxon>
        <taxon>Pseudomonadota</taxon>
        <taxon>Gammaproteobacteria</taxon>
        <taxon>Vibrionales</taxon>
        <taxon>Vibrionaceae</taxon>
        <taxon>Vibrio</taxon>
    </lineage>
</organism>
<evidence type="ECO:0000313" key="1">
    <source>
        <dbReference type="EMBL" id="CCO60056.1"/>
    </source>
</evidence>
<sequence>MEMAMSDSQQAAEQLFSQLAQWRQSLYNGDIASARIQMGSVFAADATFHMCAPFGDFHSPADWFDACVTSLADMMPDLERRDYIVISGKDTDQNGWIGCAGYYCGTFIKPWLDIPATGHFAHMRFHEFYRMEGDAIVEAQIIWDIPELMMQANAWPLVPSLGREGLVPAPATCDGIESKWSASSRKSEKSQKSEVSRQHVLDMLEHLQRYPSQGGPEVMAMDRFWHQNLSWYGPAGIGTCRGIAGFRHWHQIPFLNAMPDRGQHEEEIDAHFFASGEYVAVTGWPNMCQTLTHGGWLGIAPSGKKITLRSLDFWRLEDGKIRENWVLVDLIDVYSQLGIDVIARMKEFNKARVIGDIQLPQGM</sequence>